<dbReference type="InterPro" id="IPR017937">
    <property type="entry name" value="Thioredoxin_CS"/>
</dbReference>
<evidence type="ECO:0000259" key="2">
    <source>
        <dbReference type="PROSITE" id="PS51352"/>
    </source>
</evidence>
<dbReference type="GO" id="GO:0016209">
    <property type="term" value="F:antioxidant activity"/>
    <property type="evidence" value="ECO:0007669"/>
    <property type="project" value="InterPro"/>
</dbReference>
<dbReference type="InterPro" id="IPR000866">
    <property type="entry name" value="AhpC/TSA"/>
</dbReference>
<dbReference type="GO" id="GO:0016491">
    <property type="term" value="F:oxidoreductase activity"/>
    <property type="evidence" value="ECO:0007669"/>
    <property type="project" value="InterPro"/>
</dbReference>
<dbReference type="PROSITE" id="PS00194">
    <property type="entry name" value="THIOREDOXIN_1"/>
    <property type="match status" value="1"/>
</dbReference>
<dbReference type="Pfam" id="PF00578">
    <property type="entry name" value="AhpC-TSA"/>
    <property type="match status" value="1"/>
</dbReference>
<dbReference type="RefSeq" id="WP_101330470.1">
    <property type="nucleotide sequence ID" value="NZ_PJNH01000001.1"/>
</dbReference>
<keyword evidence="1" id="KW-1015">Disulfide bond</keyword>
<dbReference type="AlphaFoldDB" id="A0A2I0QWJ9"/>
<evidence type="ECO:0000256" key="1">
    <source>
        <dbReference type="ARBA" id="ARBA00023157"/>
    </source>
</evidence>
<keyword evidence="4" id="KW-1185">Reference proteome</keyword>
<name>A0A2I0QWJ9_9BACI</name>
<dbReference type="CDD" id="cd02966">
    <property type="entry name" value="TlpA_like_family"/>
    <property type="match status" value="1"/>
</dbReference>
<organism evidence="3 4">
    <name type="scientific">Halalkalibacillus sediminis</name>
    <dbReference type="NCBI Taxonomy" id="2018042"/>
    <lineage>
        <taxon>Bacteria</taxon>
        <taxon>Bacillati</taxon>
        <taxon>Bacillota</taxon>
        <taxon>Bacilli</taxon>
        <taxon>Bacillales</taxon>
        <taxon>Bacillaceae</taxon>
        <taxon>Halalkalibacillus</taxon>
    </lineage>
</organism>
<feature type="domain" description="Thioredoxin" evidence="2">
    <location>
        <begin position="54"/>
        <end position="194"/>
    </location>
</feature>
<dbReference type="InterPro" id="IPR050553">
    <property type="entry name" value="Thioredoxin_ResA/DsbE_sf"/>
</dbReference>
<dbReference type="SUPFAM" id="SSF52833">
    <property type="entry name" value="Thioredoxin-like"/>
    <property type="match status" value="1"/>
</dbReference>
<dbReference type="OrthoDB" id="25753at2"/>
<dbReference type="InterPro" id="IPR013766">
    <property type="entry name" value="Thioredoxin_domain"/>
</dbReference>
<comment type="caution">
    <text evidence="3">The sequence shown here is derived from an EMBL/GenBank/DDBJ whole genome shotgun (WGS) entry which is preliminary data.</text>
</comment>
<dbReference type="Proteomes" id="UP000243524">
    <property type="component" value="Unassembled WGS sequence"/>
</dbReference>
<accession>A0A2I0QWJ9</accession>
<dbReference type="PANTHER" id="PTHR42852">
    <property type="entry name" value="THIOL:DISULFIDE INTERCHANGE PROTEIN DSBE"/>
    <property type="match status" value="1"/>
</dbReference>
<dbReference type="PANTHER" id="PTHR42852:SF1">
    <property type="entry name" value="THIOREDOXIN-LIKE PROTEIN YNEN"/>
    <property type="match status" value="1"/>
</dbReference>
<reference evidence="3 4" key="1">
    <citation type="submission" date="2017-06" db="EMBL/GenBank/DDBJ databases">
        <title>the draft geome sequence of Illustriluteabacillus marina B3227.</title>
        <authorList>
            <person name="He R.-H."/>
            <person name="Du Z.-J."/>
        </authorList>
    </citation>
    <scope>NUCLEOTIDE SEQUENCE [LARGE SCALE GENOMIC DNA]</scope>
    <source>
        <strain evidence="3 4">B3227</strain>
    </source>
</reference>
<dbReference type="EMBL" id="PJNH01000001">
    <property type="protein sequence ID" value="PKR78727.1"/>
    <property type="molecule type" value="Genomic_DNA"/>
</dbReference>
<dbReference type="InterPro" id="IPR036249">
    <property type="entry name" value="Thioredoxin-like_sf"/>
</dbReference>
<evidence type="ECO:0000313" key="3">
    <source>
        <dbReference type="EMBL" id="PKR78727.1"/>
    </source>
</evidence>
<evidence type="ECO:0000313" key="4">
    <source>
        <dbReference type="Proteomes" id="UP000243524"/>
    </source>
</evidence>
<dbReference type="PROSITE" id="PS51352">
    <property type="entry name" value="THIOREDOXIN_2"/>
    <property type="match status" value="1"/>
</dbReference>
<protein>
    <submittedName>
        <fullName evidence="3">Thiol:disulfide interchange protein</fullName>
    </submittedName>
</protein>
<dbReference type="Gene3D" id="3.40.30.10">
    <property type="entry name" value="Glutaredoxin"/>
    <property type="match status" value="1"/>
</dbReference>
<gene>
    <name evidence="3" type="ORF">CEY16_02930</name>
</gene>
<sequence length="194" mass="21568">MLFKRLIALGIILTLGGIIVYNVMAGDQEQEEEGSESGAVFVVPEGMEDVNKKIEIGEAAPNFQLTNMDGDQVELNDFKGKKVLLNFWASWCGPCRAEMPHMQDIHEKYGDEVAIVGVNVTGSETSKKDAVKFVGEYDLTFPILFDETNEVSLRYKALSLPTTHFINTEGVVQLPPKSGAMSYEEMEKKIEQLD</sequence>
<proteinExistence type="predicted"/>